<name>A0A0G2Y5H8_9VIRU</name>
<dbReference type="KEGG" id="vg:80513632"/>
<proteinExistence type="predicted"/>
<sequence>MNKYIKSYDKNNFEKFCKKAREIHGDKYSYDVCYYVNIITKTNIKCNSCGENFKVTPRRHLSKNGGCPNCTSRGGQEFLDKFIGKLTDIHGDKYDYSMIVYKNNKTPVKLKCNKCDTNFEQTPVKLVRRKYHCPICDFKSKIKVSIDEFIKRAKIKHGDDYYDYYDYSKINYVDLNTKISIRCNKCGVQFQQKLRVHLENGHECRTFSKYTNDEWIMFAKITHGDTYDYSRVEFISSSEPVTIGCKIHGWFDQRPTNHIISKIPCKKCRIKTSD</sequence>
<evidence type="ECO:0000313" key="1">
    <source>
        <dbReference type="EMBL" id="AKI79834.1"/>
    </source>
</evidence>
<keyword evidence="2" id="KW-1185">Reference proteome</keyword>
<protein>
    <recommendedName>
        <fullName evidence="3">C2H2-type domain-containing protein</fullName>
    </recommendedName>
</protein>
<dbReference type="EMBL" id="KM982402">
    <property type="protein sequence ID" value="AKI79834.1"/>
    <property type="molecule type" value="Genomic_DNA"/>
</dbReference>
<evidence type="ECO:0008006" key="3">
    <source>
        <dbReference type="Google" id="ProtNLM"/>
    </source>
</evidence>
<organism evidence="1 2">
    <name type="scientific">Acanthamoeba polyphaga mimivirus Kroon</name>
    <dbReference type="NCBI Taxonomy" id="3069720"/>
    <lineage>
        <taxon>Viruses</taxon>
        <taxon>Varidnaviria</taxon>
        <taxon>Bamfordvirae</taxon>
        <taxon>Nucleocytoviricota</taxon>
        <taxon>Megaviricetes</taxon>
        <taxon>Imitervirales</taxon>
        <taxon>Mimiviridae</taxon>
        <taxon>Megamimivirinae</taxon>
        <taxon>Mimivirus</taxon>
        <taxon>Mimivirus lagoaense</taxon>
    </lineage>
</organism>
<accession>A0A0G2Y5H8</accession>
<evidence type="ECO:0000313" key="2">
    <source>
        <dbReference type="Proteomes" id="UP000240461"/>
    </source>
</evidence>
<reference evidence="1 2" key="1">
    <citation type="submission" date="2014-10" db="EMBL/GenBank/DDBJ databases">
        <title>Pan-genome analysis of Brazilian lineage A amoebal mimiviruses.</title>
        <authorList>
            <person name="Assis F.L."/>
            <person name="Abrahao J.S."/>
            <person name="Kroon E.G."/>
            <person name="Dornas F.P."/>
            <person name="Andrade K.R."/>
            <person name="Borato P.V.M."/>
            <person name="Pilotto M.R."/>
            <person name="Benamar S."/>
            <person name="LaScola B."/>
            <person name="Colson P."/>
        </authorList>
    </citation>
    <scope>NUCLEOTIDE SEQUENCE [LARGE SCALE GENOMIC DNA]</scope>
    <source>
        <strain evidence="1 2">Kroon</strain>
    </source>
</reference>
<dbReference type="Proteomes" id="UP000240461">
    <property type="component" value="Segment"/>
</dbReference>